<gene>
    <name evidence="1" type="ORF">AVDCRST_MAG16-2083</name>
</gene>
<reference evidence="1" key="1">
    <citation type="submission" date="2020-02" db="EMBL/GenBank/DDBJ databases">
        <authorList>
            <person name="Meier V. D."/>
        </authorList>
    </citation>
    <scope>NUCLEOTIDE SEQUENCE</scope>
    <source>
        <strain evidence="1">AVDCRST_MAG16</strain>
    </source>
</reference>
<name>A0A6J4LZV4_9ACTN</name>
<accession>A0A6J4LZV4</accession>
<protein>
    <submittedName>
        <fullName evidence="1">Uncharacterized protein</fullName>
    </submittedName>
</protein>
<proteinExistence type="predicted"/>
<sequence>MTPSPSHDSRRQRTPLLTSVTRTLLPSYGARCNAADGLRDVRSDRDDRAAAAAAFARTRAAVDAQDRR</sequence>
<organism evidence="1">
    <name type="scientific">uncultured Frankineae bacterium</name>
    <dbReference type="NCBI Taxonomy" id="437475"/>
    <lineage>
        <taxon>Bacteria</taxon>
        <taxon>Bacillati</taxon>
        <taxon>Actinomycetota</taxon>
        <taxon>Actinomycetes</taxon>
        <taxon>Frankiales</taxon>
        <taxon>environmental samples</taxon>
    </lineage>
</organism>
<evidence type="ECO:0000313" key="1">
    <source>
        <dbReference type="EMBL" id="CAA9346385.1"/>
    </source>
</evidence>
<dbReference type="EMBL" id="CADCUE010000188">
    <property type="protein sequence ID" value="CAA9346385.1"/>
    <property type="molecule type" value="Genomic_DNA"/>
</dbReference>
<dbReference type="AlphaFoldDB" id="A0A6J4LZV4"/>